<evidence type="ECO:0000313" key="8">
    <source>
        <dbReference type="Proteomes" id="UP000191342"/>
    </source>
</evidence>
<dbReference type="Gene3D" id="1.10.1820.10">
    <property type="entry name" value="protein kinase ck2 holoenzyme, chain C, domain 1"/>
    <property type="match status" value="1"/>
</dbReference>
<feature type="compositionally biased region" description="Low complexity" evidence="5">
    <location>
        <begin position="105"/>
        <end position="133"/>
    </location>
</feature>
<dbReference type="GO" id="GO:0019887">
    <property type="term" value="F:protein kinase regulator activity"/>
    <property type="evidence" value="ECO:0007669"/>
    <property type="project" value="InterPro"/>
</dbReference>
<dbReference type="GO" id="GO:0005956">
    <property type="term" value="C:protein kinase CK2 complex"/>
    <property type="evidence" value="ECO:0007669"/>
    <property type="project" value="UniProtKB-UniRule"/>
</dbReference>
<dbReference type="Proteomes" id="UP000191342">
    <property type="component" value="Unassembled WGS sequence"/>
</dbReference>
<comment type="similarity">
    <text evidence="1 4">Belongs to the casein kinase 2 subunit beta family.</text>
</comment>
<keyword evidence="6" id="KW-0812">Transmembrane</keyword>
<dbReference type="PRINTS" id="PR00472">
    <property type="entry name" value="CASNKINASEII"/>
</dbReference>
<dbReference type="GO" id="GO:0034456">
    <property type="term" value="C:UTP-C complex"/>
    <property type="evidence" value="ECO:0007669"/>
    <property type="project" value="TreeGrafter"/>
</dbReference>
<evidence type="ECO:0000313" key="7">
    <source>
        <dbReference type="EMBL" id="OQE16570.1"/>
    </source>
</evidence>
<dbReference type="FunFam" id="2.20.25.20:FF:000001">
    <property type="entry name" value="Casein kinase II subunit beta"/>
    <property type="match status" value="1"/>
</dbReference>
<feature type="transmembrane region" description="Helical" evidence="6">
    <location>
        <begin position="135"/>
        <end position="152"/>
    </location>
</feature>
<keyword evidence="6" id="KW-0472">Membrane</keyword>
<evidence type="ECO:0000256" key="1">
    <source>
        <dbReference type="ARBA" id="ARBA00006941"/>
    </source>
</evidence>
<dbReference type="InterPro" id="IPR016149">
    <property type="entry name" value="Casein_kin_II_reg-sub_N"/>
</dbReference>
<comment type="function">
    <text evidence="2 4">Regulatory subunit of casein kinase II/CK2. As part of the kinase complex regulates the basal catalytic activity of the alpha subunit a constitutively active serine/threonine-protein kinase that phosphorylates a large number of substrates containing acidic residues C-terminal to the phosphorylated serine or threonine.</text>
</comment>
<dbReference type="AlphaFoldDB" id="A0A1V6SS44"/>
<evidence type="ECO:0000256" key="3">
    <source>
        <dbReference type="ARBA" id="ARBA00062110"/>
    </source>
</evidence>
<keyword evidence="6" id="KW-1133">Transmembrane helix</keyword>
<name>A0A1V6SS44_9EURO</name>
<evidence type="ECO:0000256" key="4">
    <source>
        <dbReference type="RuleBase" id="RU361268"/>
    </source>
</evidence>
<accession>A0A1V6SS44</accession>
<dbReference type="Gene3D" id="2.20.25.20">
    <property type="match status" value="1"/>
</dbReference>
<gene>
    <name evidence="7" type="ORF">PENFLA_c027G04521</name>
</gene>
<feature type="transmembrane region" description="Helical" evidence="6">
    <location>
        <begin position="12"/>
        <end position="30"/>
    </location>
</feature>
<dbReference type="PANTHER" id="PTHR11740:SF39">
    <property type="entry name" value="CASEIN KINASE II SUBUNIT BETA"/>
    <property type="match status" value="1"/>
</dbReference>
<evidence type="ECO:0000256" key="5">
    <source>
        <dbReference type="SAM" id="MobiDB-lite"/>
    </source>
</evidence>
<comment type="subunit">
    <text evidence="4">Tetramer of two alpha and two beta subunits.</text>
</comment>
<feature type="transmembrane region" description="Helical" evidence="6">
    <location>
        <begin position="42"/>
        <end position="63"/>
    </location>
</feature>
<keyword evidence="8" id="KW-1185">Reference proteome</keyword>
<proteinExistence type="inferred from homology"/>
<evidence type="ECO:0000256" key="6">
    <source>
        <dbReference type="SAM" id="Phobius"/>
    </source>
</evidence>
<sequence length="403" mass="44859">MEPPPVSRGTLHSILVFLFAGSVALIQCALRAASRNDMSTSFFYVFVGMTIIGAFIRLLNVYVRLDLDPSELARWGPHGHDGPNGPPGPDSNPGGRGSQPNGNASQPSQGGPARGGSSASFRSSDSAPRSSSGRYRGRAVFLMIVLIAIMYLQFVSSRGNEYFCEIDEDYLTDRFNLTGLNTEVSYYQYALDLVTDVFDLDADDDLREQIEKSARHLYGLVHARYIVTTRGLAKMLEKYKKSDFGKCPRVMCDGHALLPLGESDLPNVSTVKLYCPKCEDIYNPKSSRHSSIDGAYFGTSFHSILFQVYPALNPEKSSRRYEPRIYGFKVHAAAALARYQDNQREELKWRLAEADIHHKFIEDSDSDDDAFEYDDDYAESHAESAKHDKLLGDAASTRMNVAK</sequence>
<evidence type="ECO:0000256" key="2">
    <source>
        <dbReference type="ARBA" id="ARBA00045899"/>
    </source>
</evidence>
<comment type="caution">
    <text evidence="7">The sequence shown here is derived from an EMBL/GenBank/DDBJ whole genome shotgun (WGS) entry which is preliminary data.</text>
</comment>
<comment type="subunit">
    <text evidence="3">Tetramer composed of two alpha chains, one beta chain and one beta' chain.</text>
</comment>
<dbReference type="FunFam" id="1.10.1820.10:FF:000003">
    <property type="entry name" value="Casein kinase II subunit beta"/>
    <property type="match status" value="1"/>
</dbReference>
<dbReference type="EMBL" id="MLQL01000027">
    <property type="protein sequence ID" value="OQE16570.1"/>
    <property type="molecule type" value="Genomic_DNA"/>
</dbReference>
<dbReference type="STRING" id="254877.A0A1V6SS44"/>
<dbReference type="PANTHER" id="PTHR11740">
    <property type="entry name" value="CASEIN KINASE II SUBUNIT BETA"/>
    <property type="match status" value="1"/>
</dbReference>
<feature type="region of interest" description="Disordered" evidence="5">
    <location>
        <begin position="75"/>
        <end position="133"/>
    </location>
</feature>
<dbReference type="PROSITE" id="PS01101">
    <property type="entry name" value="CK2_BETA"/>
    <property type="match status" value="1"/>
</dbReference>
<dbReference type="OrthoDB" id="3971593at2759"/>
<organism evidence="7 8">
    <name type="scientific">Penicillium flavigenum</name>
    <dbReference type="NCBI Taxonomy" id="254877"/>
    <lineage>
        <taxon>Eukaryota</taxon>
        <taxon>Fungi</taxon>
        <taxon>Dikarya</taxon>
        <taxon>Ascomycota</taxon>
        <taxon>Pezizomycotina</taxon>
        <taxon>Eurotiomycetes</taxon>
        <taxon>Eurotiomycetidae</taxon>
        <taxon>Eurotiales</taxon>
        <taxon>Aspergillaceae</taxon>
        <taxon>Penicillium</taxon>
    </lineage>
</organism>
<dbReference type="GO" id="GO:0005737">
    <property type="term" value="C:cytoplasm"/>
    <property type="evidence" value="ECO:0007669"/>
    <property type="project" value="TreeGrafter"/>
</dbReference>
<dbReference type="InterPro" id="IPR000704">
    <property type="entry name" value="Casein_kinase_II_reg-sub"/>
</dbReference>
<reference evidence="8" key="1">
    <citation type="journal article" date="2017" name="Nat. Microbiol.">
        <title>Global analysis of biosynthetic gene clusters reveals vast potential of secondary metabolite production in Penicillium species.</title>
        <authorList>
            <person name="Nielsen J.C."/>
            <person name="Grijseels S."/>
            <person name="Prigent S."/>
            <person name="Ji B."/>
            <person name="Dainat J."/>
            <person name="Nielsen K.F."/>
            <person name="Frisvad J.C."/>
            <person name="Workman M."/>
            <person name="Nielsen J."/>
        </authorList>
    </citation>
    <scope>NUCLEOTIDE SEQUENCE [LARGE SCALE GENOMIC DNA]</scope>
    <source>
        <strain evidence="8">IBT 14082</strain>
    </source>
</reference>
<dbReference type="SUPFAM" id="SSF57798">
    <property type="entry name" value="Casein kinase II beta subunit"/>
    <property type="match status" value="1"/>
</dbReference>
<dbReference type="InterPro" id="IPR035991">
    <property type="entry name" value="Casein_kinase_II_beta-like"/>
</dbReference>
<protein>
    <recommendedName>
        <fullName evidence="4">Casein kinase II subunit beta</fullName>
        <shortName evidence="4">CK II beta</shortName>
    </recommendedName>
</protein>
<dbReference type="GO" id="GO:0006359">
    <property type="term" value="P:regulation of transcription by RNA polymerase III"/>
    <property type="evidence" value="ECO:0007669"/>
    <property type="project" value="TreeGrafter"/>
</dbReference>
<dbReference type="SMART" id="SM01085">
    <property type="entry name" value="CK_II_beta"/>
    <property type="match status" value="1"/>
</dbReference>
<dbReference type="Pfam" id="PF01214">
    <property type="entry name" value="CK_II_beta"/>
    <property type="match status" value="1"/>
</dbReference>